<proteinExistence type="predicted"/>
<sequence>MFTYWPVPRMLVIHISDSLLRPQVNNARHHFRLFSFPVINTTDAGSRNGFRDALAGIAGRLASTCDDESTARTFIAPVRRCLRCPVEGTGWNSFRESSKFLFPTPHISSSGEVDVRSFRARSGCKQPSLLFLILNY</sequence>
<organism evidence="1 2">
    <name type="scientific">Araneus ventricosus</name>
    <name type="common">Orbweaver spider</name>
    <name type="synonym">Epeira ventricosa</name>
    <dbReference type="NCBI Taxonomy" id="182803"/>
    <lineage>
        <taxon>Eukaryota</taxon>
        <taxon>Metazoa</taxon>
        <taxon>Ecdysozoa</taxon>
        <taxon>Arthropoda</taxon>
        <taxon>Chelicerata</taxon>
        <taxon>Arachnida</taxon>
        <taxon>Araneae</taxon>
        <taxon>Araneomorphae</taxon>
        <taxon>Entelegynae</taxon>
        <taxon>Araneoidea</taxon>
        <taxon>Araneidae</taxon>
        <taxon>Araneus</taxon>
    </lineage>
</organism>
<comment type="caution">
    <text evidence="1">The sequence shown here is derived from an EMBL/GenBank/DDBJ whole genome shotgun (WGS) entry which is preliminary data.</text>
</comment>
<protein>
    <submittedName>
        <fullName evidence="1">Uncharacterized protein</fullName>
    </submittedName>
</protein>
<keyword evidence="2" id="KW-1185">Reference proteome</keyword>
<evidence type="ECO:0000313" key="1">
    <source>
        <dbReference type="EMBL" id="GBM95303.1"/>
    </source>
</evidence>
<dbReference type="AlphaFoldDB" id="A0A4Y2JY46"/>
<reference evidence="1 2" key="1">
    <citation type="journal article" date="2019" name="Sci. Rep.">
        <title>Orb-weaving spider Araneus ventricosus genome elucidates the spidroin gene catalogue.</title>
        <authorList>
            <person name="Kono N."/>
            <person name="Nakamura H."/>
            <person name="Ohtoshi R."/>
            <person name="Moran D.A.P."/>
            <person name="Shinohara A."/>
            <person name="Yoshida Y."/>
            <person name="Fujiwara M."/>
            <person name="Mori M."/>
            <person name="Tomita M."/>
            <person name="Arakawa K."/>
        </authorList>
    </citation>
    <scope>NUCLEOTIDE SEQUENCE [LARGE SCALE GENOMIC DNA]</scope>
</reference>
<name>A0A4Y2JY46_ARAVE</name>
<accession>A0A4Y2JY46</accession>
<dbReference type="Proteomes" id="UP000499080">
    <property type="component" value="Unassembled WGS sequence"/>
</dbReference>
<evidence type="ECO:0000313" key="2">
    <source>
        <dbReference type="Proteomes" id="UP000499080"/>
    </source>
</evidence>
<gene>
    <name evidence="1" type="ORF">AVEN_170697_1</name>
</gene>
<dbReference type="EMBL" id="BGPR01004045">
    <property type="protein sequence ID" value="GBM95303.1"/>
    <property type="molecule type" value="Genomic_DNA"/>
</dbReference>